<evidence type="ECO:0000313" key="1">
    <source>
        <dbReference type="EMBL" id="RZF42324.1"/>
    </source>
</evidence>
<keyword evidence="2" id="KW-1185">Reference proteome</keyword>
<evidence type="ECO:0000313" key="2">
    <source>
        <dbReference type="Proteomes" id="UP000291343"/>
    </source>
</evidence>
<feature type="non-terminal residue" evidence="1">
    <location>
        <position position="1"/>
    </location>
</feature>
<comment type="caution">
    <text evidence="1">The sequence shown here is derived from an EMBL/GenBank/DDBJ whole genome shotgun (WGS) entry which is preliminary data.</text>
</comment>
<organism evidence="1 2">
    <name type="scientific">Laodelphax striatellus</name>
    <name type="common">Small brown planthopper</name>
    <name type="synonym">Delphax striatella</name>
    <dbReference type="NCBI Taxonomy" id="195883"/>
    <lineage>
        <taxon>Eukaryota</taxon>
        <taxon>Metazoa</taxon>
        <taxon>Ecdysozoa</taxon>
        <taxon>Arthropoda</taxon>
        <taxon>Hexapoda</taxon>
        <taxon>Insecta</taxon>
        <taxon>Pterygota</taxon>
        <taxon>Neoptera</taxon>
        <taxon>Paraneoptera</taxon>
        <taxon>Hemiptera</taxon>
        <taxon>Auchenorrhyncha</taxon>
        <taxon>Fulgoroidea</taxon>
        <taxon>Delphacidae</taxon>
        <taxon>Criomorphinae</taxon>
        <taxon>Laodelphax</taxon>
    </lineage>
</organism>
<reference evidence="1 2" key="1">
    <citation type="journal article" date="2017" name="Gigascience">
        <title>Genome sequence of the small brown planthopper, Laodelphax striatellus.</title>
        <authorList>
            <person name="Zhu J."/>
            <person name="Jiang F."/>
            <person name="Wang X."/>
            <person name="Yang P."/>
            <person name="Bao Y."/>
            <person name="Zhao W."/>
            <person name="Wang W."/>
            <person name="Lu H."/>
            <person name="Wang Q."/>
            <person name="Cui N."/>
            <person name="Li J."/>
            <person name="Chen X."/>
            <person name="Luo L."/>
            <person name="Yu J."/>
            <person name="Kang L."/>
            <person name="Cui F."/>
        </authorList>
    </citation>
    <scope>NUCLEOTIDE SEQUENCE [LARGE SCALE GENOMIC DNA]</scope>
    <source>
        <strain evidence="1">Lst14</strain>
    </source>
</reference>
<dbReference type="AlphaFoldDB" id="A0A482X942"/>
<proteinExistence type="predicted"/>
<dbReference type="EMBL" id="QKKF02015239">
    <property type="protein sequence ID" value="RZF42324.1"/>
    <property type="molecule type" value="Genomic_DNA"/>
</dbReference>
<name>A0A482X942_LAOST</name>
<sequence length="77" mass="8539">SESEPPLGPLVLFTFIAPTRTEKIDATYKDLHHALKAALASKKLQNGLLLDTREKGETKTDGEGLLDAREIMRFVCK</sequence>
<dbReference type="InParanoid" id="A0A482X942"/>
<accession>A0A482X942</accession>
<gene>
    <name evidence="1" type="ORF">LSTR_LSTR003942</name>
</gene>
<protein>
    <submittedName>
        <fullName evidence="1">Uncharacterized protein</fullName>
    </submittedName>
</protein>
<dbReference type="Proteomes" id="UP000291343">
    <property type="component" value="Unassembled WGS sequence"/>
</dbReference>